<protein>
    <submittedName>
        <fullName evidence="1">ATP-grasp fold amidoligase family protein</fullName>
    </submittedName>
</protein>
<evidence type="ECO:0000313" key="2">
    <source>
        <dbReference type="Proteomes" id="UP001234602"/>
    </source>
</evidence>
<dbReference type="AlphaFoldDB" id="A0AAW7IFA4"/>
<dbReference type="RefSeq" id="WP_289319996.1">
    <property type="nucleotide sequence ID" value="NZ_JAUCEY010000008.1"/>
</dbReference>
<reference evidence="1" key="1">
    <citation type="submission" date="2023-06" db="EMBL/GenBank/DDBJ databases">
        <title>Comparative genomics of Bacillaceae isolates and their secondary metabolite potential.</title>
        <authorList>
            <person name="Song L."/>
            <person name="Nielsen L.J."/>
            <person name="Mohite O."/>
            <person name="Xu X."/>
            <person name="Weber T."/>
            <person name="Kovacs A.T."/>
        </authorList>
    </citation>
    <scope>NUCLEOTIDE SEQUENCE</scope>
    <source>
        <strain evidence="1">D8_B_37</strain>
    </source>
</reference>
<dbReference type="Pfam" id="PF14305">
    <property type="entry name" value="ATPgrasp_TupA"/>
    <property type="match status" value="1"/>
</dbReference>
<evidence type="ECO:0000313" key="1">
    <source>
        <dbReference type="EMBL" id="MDM5452707.1"/>
    </source>
</evidence>
<proteinExistence type="predicted"/>
<dbReference type="Proteomes" id="UP001234602">
    <property type="component" value="Unassembled WGS sequence"/>
</dbReference>
<comment type="caution">
    <text evidence="1">The sequence shown here is derived from an EMBL/GenBank/DDBJ whole genome shotgun (WGS) entry which is preliminary data.</text>
</comment>
<organism evidence="1 2">
    <name type="scientific">Peribacillus simplex</name>
    <dbReference type="NCBI Taxonomy" id="1478"/>
    <lineage>
        <taxon>Bacteria</taxon>
        <taxon>Bacillati</taxon>
        <taxon>Bacillota</taxon>
        <taxon>Bacilli</taxon>
        <taxon>Bacillales</taxon>
        <taxon>Bacillaceae</taxon>
        <taxon>Peribacillus</taxon>
    </lineage>
</organism>
<sequence length="303" mass="35850">MDYKKIIKNKELRFKILHSLKFVPDSLMLKLQYKMKMGRKLNWKDPKRWTEKLQWYKKNYRTPLMTQCADKLEVREYIKSKGLESILNKLYAVYDSADQFNLDILPQKFVIKTTNGSGTNILCKDKSQLHLDKVKQCLNDWMYRDNFSVGREWSYKDIVPKIIVEEYLEDKSNPFDGINDYKFICFNGKAKFIVLDVDRNIDHKRNIYDADWNFIDVSTDYPNFGDTVPMPEGLDEMLRVANILAADFPFVRVDLYWVNGTVYFGELTFYPWTGYVQFVPDEFDFILGGEFQLPIRKSIGGDL</sequence>
<name>A0AAW7IFA4_9BACI</name>
<accession>A0AAW7IFA4</accession>
<dbReference type="EMBL" id="JAUCEY010000008">
    <property type="protein sequence ID" value="MDM5452707.1"/>
    <property type="molecule type" value="Genomic_DNA"/>
</dbReference>
<dbReference type="InterPro" id="IPR029465">
    <property type="entry name" value="ATPgrasp_TupA"/>
</dbReference>
<gene>
    <name evidence="1" type="ORF">QUF89_10995</name>
</gene>
<dbReference type="SUPFAM" id="SSF56059">
    <property type="entry name" value="Glutathione synthetase ATP-binding domain-like"/>
    <property type="match status" value="1"/>
</dbReference>